<gene>
    <name evidence="2" type="ORF">SAMN04489742_0601</name>
</gene>
<dbReference type="Proteomes" id="UP000181917">
    <property type="component" value="Unassembled WGS sequence"/>
</dbReference>
<feature type="region of interest" description="Disordered" evidence="1">
    <location>
        <begin position="94"/>
        <end position="124"/>
    </location>
</feature>
<reference evidence="2 3" key="1">
    <citation type="submission" date="2016-10" db="EMBL/GenBank/DDBJ databases">
        <authorList>
            <person name="de Groot N.N."/>
        </authorList>
    </citation>
    <scope>NUCLEOTIDE SEQUENCE [LARGE SCALE GENOMIC DNA]</scope>
    <source>
        <strain evidence="2 3">DSM 20117</strain>
    </source>
</reference>
<evidence type="ECO:0000256" key="1">
    <source>
        <dbReference type="SAM" id="MobiDB-lite"/>
    </source>
</evidence>
<sequence length="124" mass="13660">MDRDAAARVAARYAKRAEPVSLTAEELDLEHHKVTRVVPGVPVWAWIRFPGAAELVQGEAFGWTSRAVQVTWEDAGIRRTTWVWASAVQRRTDPLRKTSLGERTAANDDAAPAGSQGDRPTPRS</sequence>
<evidence type="ECO:0000313" key="2">
    <source>
        <dbReference type="EMBL" id="SDQ31667.1"/>
    </source>
</evidence>
<keyword evidence="3" id="KW-1185">Reference proteome</keyword>
<name>A0A1H0ZW43_9MICC</name>
<dbReference type="EMBL" id="FNKH01000002">
    <property type="protein sequence ID" value="SDQ31667.1"/>
    <property type="molecule type" value="Genomic_DNA"/>
</dbReference>
<protein>
    <submittedName>
        <fullName evidence="2">Uncharacterized protein</fullName>
    </submittedName>
</protein>
<proteinExistence type="predicted"/>
<accession>A0A1H0ZW43</accession>
<dbReference type="KEGG" id="acry:AC20117_14305"/>
<dbReference type="RefSeq" id="WP_074699171.1">
    <property type="nucleotide sequence ID" value="NZ_CP018863.1"/>
</dbReference>
<organism evidence="2 3">
    <name type="scientific">Crystallibacter crystallopoietes</name>
    <dbReference type="NCBI Taxonomy" id="37928"/>
    <lineage>
        <taxon>Bacteria</taxon>
        <taxon>Bacillati</taxon>
        <taxon>Actinomycetota</taxon>
        <taxon>Actinomycetes</taxon>
        <taxon>Micrococcales</taxon>
        <taxon>Micrococcaceae</taxon>
        <taxon>Crystallibacter</taxon>
    </lineage>
</organism>
<dbReference type="AlphaFoldDB" id="A0A1H0ZW43"/>
<dbReference type="OrthoDB" id="4943146at2"/>
<evidence type="ECO:0000313" key="3">
    <source>
        <dbReference type="Proteomes" id="UP000181917"/>
    </source>
</evidence>